<organism evidence="1 2">
    <name type="scientific">Streptomyces citrinus</name>
    <dbReference type="NCBI Taxonomy" id="3118173"/>
    <lineage>
        <taxon>Bacteria</taxon>
        <taxon>Bacillati</taxon>
        <taxon>Actinomycetota</taxon>
        <taxon>Actinomycetes</taxon>
        <taxon>Kitasatosporales</taxon>
        <taxon>Streptomycetaceae</taxon>
        <taxon>Streptomyces</taxon>
    </lineage>
</organism>
<name>A0ACD5A6E9_9ACTN</name>
<accession>A0ACD5A6E9</accession>
<evidence type="ECO:0000313" key="2">
    <source>
        <dbReference type="Proteomes" id="UP001432251"/>
    </source>
</evidence>
<reference evidence="1" key="1">
    <citation type="journal article" date="2025" name="Int. J. Syst. Evol. Microbiol.">
        <title>Streptomyces citrinus sp. nov., with yellow diffusible pigment.</title>
        <authorList>
            <person name="He Y."/>
            <person name="Yang E."/>
            <person name="Xu J."/>
            <person name="Sun Y."/>
            <person name="Sun L."/>
        </authorList>
    </citation>
    <scope>NUCLEOTIDE SEQUENCE</scope>
    <source>
        <strain evidence="1">Q6</strain>
    </source>
</reference>
<protein>
    <submittedName>
        <fullName evidence="1">Peptide-N4-asparagine amidase</fullName>
    </submittedName>
</protein>
<proteinExistence type="predicted"/>
<keyword evidence="2" id="KW-1185">Reference proteome</keyword>
<dbReference type="EMBL" id="CP146022">
    <property type="protein sequence ID" value="WWQ62769.1"/>
    <property type="molecule type" value="Genomic_DNA"/>
</dbReference>
<dbReference type="Proteomes" id="UP001432251">
    <property type="component" value="Chromosome"/>
</dbReference>
<sequence>MRRRVMSMLVGVILTAGPLLAGSPASAQQADVPAEFGTDWHDPITATPPVEKPRTKACDVTLAAAQFRDFTPYKGSYTPPKGCGDRWSKVVLRLEGAVKGRQFDRLGYLHIGGVEILRTSTPEPSPDGIAWNVAKDVTRYSDTLRTEQPVEMLIGNVVNDTYTGVIDVKATLTFYAADRSTPAAHAPDRVLTRAADNTVTTPRNSERIVAEVYATGSGGGCEEYWYLTVPTAAPYSCKADPGPYREVQITVDGQLAGIAAPFPTVWTGGWSNPFLWYVIPGPRAFDIKPIEYDLTPFAGLLNDGRPHRVEVSVVGVPQGQSGWSTPVNILAWQDAGRSHVTGALTDHRVGELSNSSLYTPGSGEERHRLDTDGGHSLSVSGYVNTSHGRVATTVSRTLATTSVHQWTDGENTDALTATWTDRESVRVDGRTTRTHRTYTMDGTTTLGADDRLRTVIALGDRDATSTGGAWTVRDDTYTGDATYTSSAPREERHAVGVTGERYRVHGPGRCYDRELRTEQGTLTIDRTRC</sequence>
<evidence type="ECO:0000313" key="1">
    <source>
        <dbReference type="EMBL" id="WWQ62769.1"/>
    </source>
</evidence>
<gene>
    <name evidence="1" type="ORF">V2W30_04980</name>
</gene>